<dbReference type="CDD" id="cd05233">
    <property type="entry name" value="SDR_c"/>
    <property type="match status" value="1"/>
</dbReference>
<evidence type="ECO:0000313" key="4">
    <source>
        <dbReference type="Proteomes" id="UP000606172"/>
    </source>
</evidence>
<dbReference type="EMBL" id="BOOW01000036">
    <property type="protein sequence ID" value="GII95547.1"/>
    <property type="molecule type" value="Genomic_DNA"/>
</dbReference>
<reference evidence="3" key="1">
    <citation type="submission" date="2021-01" db="EMBL/GenBank/DDBJ databases">
        <title>Whole genome shotgun sequence of Sinosporangium siamense NBRC 109515.</title>
        <authorList>
            <person name="Komaki H."/>
            <person name="Tamura T."/>
        </authorList>
    </citation>
    <scope>NUCLEOTIDE SEQUENCE</scope>
    <source>
        <strain evidence="3">NBRC 109515</strain>
    </source>
</reference>
<dbReference type="PANTHER" id="PTHR43477:SF1">
    <property type="entry name" value="DIHYDROANTICAPSIN 7-DEHYDROGENASE"/>
    <property type="match status" value="1"/>
</dbReference>
<dbReference type="InterPro" id="IPR051122">
    <property type="entry name" value="SDR_DHRS6-like"/>
</dbReference>
<dbReference type="GO" id="GO:0016491">
    <property type="term" value="F:oxidoreductase activity"/>
    <property type="evidence" value="ECO:0007669"/>
    <property type="project" value="UniProtKB-KW"/>
</dbReference>
<accession>A0A919RLS9</accession>
<comment type="caution">
    <text evidence="3">The sequence shown here is derived from an EMBL/GenBank/DDBJ whole genome shotgun (WGS) entry which is preliminary data.</text>
</comment>
<dbReference type="RefSeq" id="WP_275410752.1">
    <property type="nucleotide sequence ID" value="NZ_BOOW01000036.1"/>
</dbReference>
<dbReference type="SUPFAM" id="SSF51735">
    <property type="entry name" value="NAD(P)-binding Rossmann-fold domains"/>
    <property type="match status" value="1"/>
</dbReference>
<protein>
    <submittedName>
        <fullName evidence="3">Short-chain dehydrogenase</fullName>
    </submittedName>
</protein>
<keyword evidence="2" id="KW-0560">Oxidoreductase</keyword>
<dbReference type="FunFam" id="3.40.50.720:FF:000084">
    <property type="entry name" value="Short-chain dehydrogenase reductase"/>
    <property type="match status" value="1"/>
</dbReference>
<sequence>MQFEGKRAVVTGGGSGIGLAVTERLIRDGAEVLVVDRTAMDPPSIQVLAEARDRLRVVVGDVGREETWDGVAAAMHGGWDILVNSAGYGIKADITQTTLAAWNAIFETNVTGVFLGSRRAVEAMRERGGSIVNIASVLGQIATPDRAAYSMTKAAVIGLTRAMAVDHAPQNIRVNCVAPGTIDTPYFDKIDRDVGDPKTYRRRLADRQLLGRLGRADEIAAAVAILAGDELNFATGSVMTVDGGWSIW</sequence>
<dbReference type="Proteomes" id="UP000606172">
    <property type="component" value="Unassembled WGS sequence"/>
</dbReference>
<dbReference type="InterPro" id="IPR002347">
    <property type="entry name" value="SDR_fam"/>
</dbReference>
<evidence type="ECO:0000313" key="3">
    <source>
        <dbReference type="EMBL" id="GII95547.1"/>
    </source>
</evidence>
<dbReference type="PRINTS" id="PR00080">
    <property type="entry name" value="SDRFAMILY"/>
</dbReference>
<comment type="similarity">
    <text evidence="1">Belongs to the short-chain dehydrogenases/reductases (SDR) family.</text>
</comment>
<evidence type="ECO:0000256" key="1">
    <source>
        <dbReference type="ARBA" id="ARBA00006484"/>
    </source>
</evidence>
<dbReference type="Pfam" id="PF13561">
    <property type="entry name" value="adh_short_C2"/>
    <property type="match status" value="1"/>
</dbReference>
<dbReference type="AlphaFoldDB" id="A0A919RLS9"/>
<evidence type="ECO:0000256" key="2">
    <source>
        <dbReference type="ARBA" id="ARBA00023002"/>
    </source>
</evidence>
<dbReference type="Gene3D" id="3.40.50.720">
    <property type="entry name" value="NAD(P)-binding Rossmann-like Domain"/>
    <property type="match status" value="1"/>
</dbReference>
<dbReference type="PRINTS" id="PR00081">
    <property type="entry name" value="GDHRDH"/>
</dbReference>
<keyword evidence="4" id="KW-1185">Reference proteome</keyword>
<dbReference type="InterPro" id="IPR020904">
    <property type="entry name" value="Sc_DH/Rdtase_CS"/>
</dbReference>
<gene>
    <name evidence="3" type="ORF">Ssi02_57780</name>
</gene>
<dbReference type="InterPro" id="IPR036291">
    <property type="entry name" value="NAD(P)-bd_dom_sf"/>
</dbReference>
<name>A0A919RLS9_9ACTN</name>
<proteinExistence type="inferred from homology"/>
<dbReference type="PANTHER" id="PTHR43477">
    <property type="entry name" value="DIHYDROANTICAPSIN 7-DEHYDROGENASE"/>
    <property type="match status" value="1"/>
</dbReference>
<dbReference type="PROSITE" id="PS00061">
    <property type="entry name" value="ADH_SHORT"/>
    <property type="match status" value="1"/>
</dbReference>
<organism evidence="3 4">
    <name type="scientific">Sinosporangium siamense</name>
    <dbReference type="NCBI Taxonomy" id="1367973"/>
    <lineage>
        <taxon>Bacteria</taxon>
        <taxon>Bacillati</taxon>
        <taxon>Actinomycetota</taxon>
        <taxon>Actinomycetes</taxon>
        <taxon>Streptosporangiales</taxon>
        <taxon>Streptosporangiaceae</taxon>
        <taxon>Sinosporangium</taxon>
    </lineage>
</organism>